<dbReference type="GO" id="GO:0009073">
    <property type="term" value="P:aromatic amino acid family biosynthetic process"/>
    <property type="evidence" value="ECO:0007669"/>
    <property type="project" value="UniProtKB-KW"/>
</dbReference>
<feature type="active site" description="Proton acceptor" evidence="8 9">
    <location>
        <position position="22"/>
    </location>
</feature>
<protein>
    <recommendedName>
        <fullName evidence="5 8">3-dehydroquinate dehydratase</fullName>
        <shortName evidence="8">3-dehydroquinase</shortName>
        <ecNumber evidence="5 8">4.2.1.10</ecNumber>
    </recommendedName>
    <alternativeName>
        <fullName evidence="8">Type II DHQase</fullName>
    </alternativeName>
</protein>
<keyword evidence="13" id="KW-1185">Reference proteome</keyword>
<dbReference type="NCBIfam" id="NF003805">
    <property type="entry name" value="PRK05395.1-2"/>
    <property type="match status" value="1"/>
</dbReference>
<gene>
    <name evidence="8" type="primary">aroQ</name>
    <name evidence="12" type="ordered locus">Nther_1719</name>
</gene>
<dbReference type="KEGG" id="nth:Nther_1719"/>
<dbReference type="HAMAP" id="MF_00169">
    <property type="entry name" value="AroQ"/>
    <property type="match status" value="1"/>
</dbReference>
<dbReference type="SUPFAM" id="SSF52304">
    <property type="entry name" value="Type II 3-dehydroquinate dehydratase"/>
    <property type="match status" value="1"/>
</dbReference>
<dbReference type="PIRSF" id="PIRSF001399">
    <property type="entry name" value="DHquinase_II"/>
    <property type="match status" value="1"/>
</dbReference>
<evidence type="ECO:0000256" key="11">
    <source>
        <dbReference type="PIRSR" id="PIRSR001399-3"/>
    </source>
</evidence>
<keyword evidence="6 8" id="KW-0057">Aromatic amino acid biosynthesis</keyword>
<dbReference type="InParanoid" id="B2A551"/>
<dbReference type="STRING" id="457570.Nther_1719"/>
<feature type="binding site" evidence="8 10">
    <location>
        <position position="86"/>
    </location>
    <ligand>
        <name>substrate</name>
    </ligand>
</feature>
<dbReference type="eggNOG" id="COG0757">
    <property type="taxonomic scope" value="Bacteria"/>
</dbReference>
<accession>B2A551</accession>
<evidence type="ECO:0000256" key="4">
    <source>
        <dbReference type="ARBA" id="ARBA00011193"/>
    </source>
</evidence>
<evidence type="ECO:0000256" key="5">
    <source>
        <dbReference type="ARBA" id="ARBA00012060"/>
    </source>
</evidence>
<dbReference type="NCBIfam" id="TIGR01088">
    <property type="entry name" value="aroQ"/>
    <property type="match status" value="1"/>
</dbReference>
<dbReference type="NCBIfam" id="NF003806">
    <property type="entry name" value="PRK05395.1-3"/>
    <property type="match status" value="1"/>
</dbReference>
<comment type="subunit">
    <text evidence="4 8">Homododecamer.</text>
</comment>
<dbReference type="PROSITE" id="PS01029">
    <property type="entry name" value="DEHYDROQUINASE_II"/>
    <property type="match status" value="1"/>
</dbReference>
<evidence type="ECO:0000256" key="3">
    <source>
        <dbReference type="ARBA" id="ARBA00011037"/>
    </source>
</evidence>
<evidence type="ECO:0000256" key="7">
    <source>
        <dbReference type="ARBA" id="ARBA00023239"/>
    </source>
</evidence>
<dbReference type="GO" id="GO:0009423">
    <property type="term" value="P:chorismate biosynthetic process"/>
    <property type="evidence" value="ECO:0007669"/>
    <property type="project" value="UniProtKB-UniRule"/>
</dbReference>
<dbReference type="NCBIfam" id="NF003807">
    <property type="entry name" value="PRK05395.1-4"/>
    <property type="match status" value="1"/>
</dbReference>
<evidence type="ECO:0000313" key="12">
    <source>
        <dbReference type="EMBL" id="ACB85293.1"/>
    </source>
</evidence>
<dbReference type="HOGENOM" id="CLU_090968_1_0_9"/>
<comment type="catalytic activity">
    <reaction evidence="1 8">
        <text>3-dehydroquinate = 3-dehydroshikimate + H2O</text>
        <dbReference type="Rhea" id="RHEA:21096"/>
        <dbReference type="ChEBI" id="CHEBI:15377"/>
        <dbReference type="ChEBI" id="CHEBI:16630"/>
        <dbReference type="ChEBI" id="CHEBI:32364"/>
        <dbReference type="EC" id="4.2.1.10"/>
    </reaction>
</comment>
<evidence type="ECO:0000313" key="13">
    <source>
        <dbReference type="Proteomes" id="UP000001683"/>
    </source>
</evidence>
<evidence type="ECO:0000256" key="1">
    <source>
        <dbReference type="ARBA" id="ARBA00001864"/>
    </source>
</evidence>
<reference evidence="12 13" key="1">
    <citation type="submission" date="2008-04" db="EMBL/GenBank/DDBJ databases">
        <title>Complete sequence of chromosome of Natranaerobius thermophilus JW/NM-WN-LF.</title>
        <authorList>
            <consortium name="US DOE Joint Genome Institute"/>
            <person name="Copeland A."/>
            <person name="Lucas S."/>
            <person name="Lapidus A."/>
            <person name="Glavina del Rio T."/>
            <person name="Dalin E."/>
            <person name="Tice H."/>
            <person name="Bruce D."/>
            <person name="Goodwin L."/>
            <person name="Pitluck S."/>
            <person name="Chertkov O."/>
            <person name="Brettin T."/>
            <person name="Detter J.C."/>
            <person name="Han C."/>
            <person name="Kuske C.R."/>
            <person name="Schmutz J."/>
            <person name="Larimer F."/>
            <person name="Land M."/>
            <person name="Hauser L."/>
            <person name="Kyrpides N."/>
            <person name="Lykidis A."/>
            <person name="Mesbah N.M."/>
            <person name="Wiegel J."/>
        </authorList>
    </citation>
    <scope>NUCLEOTIDE SEQUENCE [LARGE SCALE GENOMIC DNA]</scope>
    <source>
        <strain evidence="13">ATCC BAA-1301 / DSM 18059 / JW/NM-WN-LF</strain>
    </source>
</reference>
<organism evidence="12 13">
    <name type="scientific">Natranaerobius thermophilus (strain ATCC BAA-1301 / DSM 18059 / JW/NM-WN-LF)</name>
    <dbReference type="NCBI Taxonomy" id="457570"/>
    <lineage>
        <taxon>Bacteria</taxon>
        <taxon>Bacillati</taxon>
        <taxon>Bacillota</taxon>
        <taxon>Clostridia</taxon>
        <taxon>Natranaerobiales</taxon>
        <taxon>Natranaerobiaceae</taxon>
        <taxon>Natranaerobius</taxon>
    </lineage>
</organism>
<feature type="binding site" evidence="8 10">
    <location>
        <position position="73"/>
    </location>
    <ligand>
        <name>substrate</name>
    </ligand>
</feature>
<dbReference type="Pfam" id="PF01220">
    <property type="entry name" value="DHquinase_II"/>
    <property type="match status" value="1"/>
</dbReference>
<dbReference type="OrthoDB" id="9790793at2"/>
<comment type="similarity">
    <text evidence="3 8">Belongs to the type-II 3-dehydroquinase family.</text>
</comment>
<evidence type="ECO:0000256" key="6">
    <source>
        <dbReference type="ARBA" id="ARBA00023141"/>
    </source>
</evidence>
<dbReference type="EMBL" id="CP001034">
    <property type="protein sequence ID" value="ACB85293.1"/>
    <property type="molecule type" value="Genomic_DNA"/>
</dbReference>
<dbReference type="Gene3D" id="3.40.50.9100">
    <property type="entry name" value="Dehydroquinase, class II"/>
    <property type="match status" value="1"/>
</dbReference>
<evidence type="ECO:0000256" key="2">
    <source>
        <dbReference type="ARBA" id="ARBA00004902"/>
    </source>
</evidence>
<dbReference type="GO" id="GO:0019631">
    <property type="term" value="P:quinate catabolic process"/>
    <property type="evidence" value="ECO:0007669"/>
    <property type="project" value="TreeGrafter"/>
</dbReference>
<feature type="active site" description="Proton donor" evidence="8 9">
    <location>
        <position position="99"/>
    </location>
</feature>
<comment type="pathway">
    <text evidence="2 8">Metabolic intermediate biosynthesis; chorismate biosynthesis; chorismate from D-erythrose 4-phosphate and phosphoenolpyruvate: step 3/7.</text>
</comment>
<keyword evidence="7 8" id="KW-0456">Lyase</keyword>
<dbReference type="PANTHER" id="PTHR21272:SF3">
    <property type="entry name" value="CATABOLIC 3-DEHYDROQUINASE"/>
    <property type="match status" value="1"/>
</dbReference>
<dbReference type="FunCoup" id="B2A551">
    <property type="interactions" value="174"/>
</dbReference>
<dbReference type="RefSeq" id="WP_012448160.1">
    <property type="nucleotide sequence ID" value="NC_010718.1"/>
</dbReference>
<reference evidence="12 13" key="2">
    <citation type="journal article" date="2011" name="J. Bacteriol.">
        <title>Complete genome sequence of the anaerobic, halophilic alkalithermophile Natranaerobius thermophilus JW/NM-WN-LF.</title>
        <authorList>
            <person name="Zhao B."/>
            <person name="Mesbah N.M."/>
            <person name="Dalin E."/>
            <person name="Goodwin L."/>
            <person name="Nolan M."/>
            <person name="Pitluck S."/>
            <person name="Chertkov O."/>
            <person name="Brettin T.S."/>
            <person name="Han J."/>
            <person name="Larimer F.W."/>
            <person name="Land M.L."/>
            <person name="Hauser L."/>
            <person name="Kyrpides N."/>
            <person name="Wiegel J."/>
        </authorList>
    </citation>
    <scope>NUCLEOTIDE SEQUENCE [LARGE SCALE GENOMIC DNA]</scope>
    <source>
        <strain evidence="13">ATCC BAA-1301 / DSM 18059 / JW/NM-WN-LF</strain>
    </source>
</reference>
<dbReference type="InterPro" id="IPR036441">
    <property type="entry name" value="DHquinase_II_sf"/>
</dbReference>
<sequence length="144" mass="15825">MKIYVIHGPNINMLGNRESEHYGTQTLEELNSSIIKESESLGIEVEIFQFNSEGDIITKLQEANNYAQGVIINPGAYTHYSIAIRDAIAAISKPVIEVHISNIFNRESFRSHSVIAPVAKGQISGMGFAGYLLALNAFIKTKEG</sequence>
<dbReference type="BRENDA" id="4.2.1.10">
    <property type="organism ID" value="11877"/>
</dbReference>
<feature type="binding site" evidence="8 10">
    <location>
        <position position="110"/>
    </location>
    <ligand>
        <name>substrate</name>
    </ligand>
</feature>
<feature type="binding site" evidence="8 10">
    <location>
        <begin position="100"/>
        <end position="101"/>
    </location>
    <ligand>
        <name>substrate</name>
    </ligand>
</feature>
<dbReference type="GO" id="GO:0003855">
    <property type="term" value="F:3-dehydroquinate dehydratase activity"/>
    <property type="evidence" value="ECO:0007669"/>
    <property type="project" value="UniProtKB-UniRule"/>
</dbReference>
<evidence type="ECO:0000256" key="8">
    <source>
        <dbReference type="HAMAP-Rule" id="MF_00169"/>
    </source>
</evidence>
<evidence type="ECO:0000256" key="10">
    <source>
        <dbReference type="PIRSR" id="PIRSR001399-2"/>
    </source>
</evidence>
<dbReference type="AlphaFoldDB" id="B2A551"/>
<evidence type="ECO:0000256" key="9">
    <source>
        <dbReference type="PIRSR" id="PIRSR001399-1"/>
    </source>
</evidence>
<proteinExistence type="inferred from homology"/>
<feature type="binding site" evidence="8 10">
    <location>
        <position position="79"/>
    </location>
    <ligand>
        <name>substrate</name>
    </ligand>
</feature>
<dbReference type="CDD" id="cd00466">
    <property type="entry name" value="DHQase_II"/>
    <property type="match status" value="1"/>
</dbReference>
<dbReference type="PANTHER" id="PTHR21272">
    <property type="entry name" value="CATABOLIC 3-DEHYDROQUINASE"/>
    <property type="match status" value="1"/>
</dbReference>
<name>B2A551_NATTJ</name>
<comment type="function">
    <text evidence="8">Catalyzes a trans-dehydration via an enolate intermediate.</text>
</comment>
<dbReference type="InterPro" id="IPR001874">
    <property type="entry name" value="DHquinase_II"/>
</dbReference>
<feature type="site" description="Transition state stabilizer" evidence="8 11">
    <location>
        <position position="17"/>
    </location>
</feature>
<dbReference type="InterPro" id="IPR018509">
    <property type="entry name" value="DHquinase_II_CS"/>
</dbReference>
<dbReference type="EC" id="4.2.1.10" evidence="5 8"/>
<keyword evidence="8" id="KW-0028">Amino-acid biosynthesis</keyword>
<dbReference type="GO" id="GO:0008652">
    <property type="term" value="P:amino acid biosynthetic process"/>
    <property type="evidence" value="ECO:0007669"/>
    <property type="project" value="UniProtKB-KW"/>
</dbReference>
<dbReference type="Proteomes" id="UP000001683">
    <property type="component" value="Chromosome"/>
</dbReference>
<dbReference type="UniPathway" id="UPA00053">
    <property type="reaction ID" value="UER00086"/>
</dbReference>